<accession>A0ABV9K5H2</accession>
<dbReference type="PANTHER" id="PTHR43390:SF1">
    <property type="entry name" value="CHLOROPLAST PROCESSING PEPTIDASE"/>
    <property type="match status" value="1"/>
</dbReference>
<dbReference type="NCBIfam" id="TIGR02227">
    <property type="entry name" value="sigpep_I_bact"/>
    <property type="match status" value="1"/>
</dbReference>
<organism evidence="5 6">
    <name type="scientific">Falsiporphyromonas endometrii</name>
    <dbReference type="NCBI Taxonomy" id="1387297"/>
    <lineage>
        <taxon>Bacteria</taxon>
        <taxon>Pseudomonadati</taxon>
        <taxon>Bacteroidota</taxon>
        <taxon>Bacteroidia</taxon>
        <taxon>Bacteroidales</taxon>
        <taxon>Porphyromonadaceae</taxon>
        <taxon>Falsiporphyromonas</taxon>
    </lineage>
</organism>
<evidence type="ECO:0000256" key="2">
    <source>
        <dbReference type="ARBA" id="ARBA00019232"/>
    </source>
</evidence>
<dbReference type="EC" id="3.4.21.89" evidence="3"/>
<comment type="similarity">
    <text evidence="1 3">Belongs to the peptidase S26 family.</text>
</comment>
<protein>
    <recommendedName>
        <fullName evidence="2 3">Signal peptidase I</fullName>
        <ecNumber evidence="3">3.4.21.89</ecNumber>
    </recommendedName>
</protein>
<dbReference type="InterPro" id="IPR036286">
    <property type="entry name" value="LexA/Signal_pep-like_sf"/>
</dbReference>
<gene>
    <name evidence="5" type="primary">lepB</name>
    <name evidence="5" type="ORF">ACFO3G_01385</name>
</gene>
<comment type="caution">
    <text evidence="5">The sequence shown here is derived from an EMBL/GenBank/DDBJ whole genome shotgun (WGS) entry which is preliminary data.</text>
</comment>
<dbReference type="SUPFAM" id="SSF51306">
    <property type="entry name" value="LexA/Signal peptidase"/>
    <property type="match status" value="1"/>
</dbReference>
<evidence type="ECO:0000313" key="5">
    <source>
        <dbReference type="EMBL" id="MFC4665284.1"/>
    </source>
</evidence>
<name>A0ABV9K5H2_9PORP</name>
<comment type="catalytic activity">
    <reaction evidence="3">
        <text>Cleavage of hydrophobic, N-terminal signal or leader sequences from secreted and periplasmic proteins.</text>
        <dbReference type="EC" id="3.4.21.89"/>
    </reaction>
</comment>
<evidence type="ECO:0000313" key="6">
    <source>
        <dbReference type="Proteomes" id="UP001596020"/>
    </source>
</evidence>
<evidence type="ECO:0000256" key="3">
    <source>
        <dbReference type="RuleBase" id="RU362042"/>
    </source>
</evidence>
<reference evidence="6" key="1">
    <citation type="journal article" date="2019" name="Int. J. Syst. Evol. Microbiol.">
        <title>The Global Catalogue of Microorganisms (GCM) 10K type strain sequencing project: providing services to taxonomists for standard genome sequencing and annotation.</title>
        <authorList>
            <consortium name="The Broad Institute Genomics Platform"/>
            <consortium name="The Broad Institute Genome Sequencing Center for Infectious Disease"/>
            <person name="Wu L."/>
            <person name="Ma J."/>
        </authorList>
    </citation>
    <scope>NUCLEOTIDE SEQUENCE [LARGE SCALE GENOMIC DNA]</scope>
    <source>
        <strain evidence="6">CGMCC 4.7357</strain>
    </source>
</reference>
<keyword evidence="3" id="KW-0645">Protease</keyword>
<dbReference type="GO" id="GO:0009003">
    <property type="term" value="F:signal peptidase activity"/>
    <property type="evidence" value="ECO:0007669"/>
    <property type="project" value="UniProtKB-EC"/>
</dbReference>
<comment type="subcellular location">
    <subcellularLocation>
        <location evidence="3">Membrane</location>
        <topology evidence="3">Single-pass type II membrane protein</topology>
    </subcellularLocation>
</comment>
<dbReference type="Proteomes" id="UP001596020">
    <property type="component" value="Unassembled WGS sequence"/>
</dbReference>
<proteinExistence type="inferred from homology"/>
<dbReference type="Pfam" id="PF10502">
    <property type="entry name" value="Peptidase_S26"/>
    <property type="match status" value="1"/>
</dbReference>
<sequence>MENNSKQNKRNKWLSRVLIAVSLLLLLFIVRFFVLTPMIVGGDSMRKPYNKGAYILVSKLKYPRVGDVVVFRYPAITKENKSMKLMGRIIAEPGDLLDAHANKLYRNGHALNIPFALKENFKLYLPKEGVNLRLTPDNLVAYREAIKKEHPKYAQIHHGSLYLNNKKMNRYTFLSPYYWILADIETSGPDSRHLGIISKDDIIGVVIMP</sequence>
<dbReference type="InterPro" id="IPR000223">
    <property type="entry name" value="Pept_S26A_signal_pept_1"/>
</dbReference>
<dbReference type="EMBL" id="JBHSGO010000026">
    <property type="protein sequence ID" value="MFC4665284.1"/>
    <property type="molecule type" value="Genomic_DNA"/>
</dbReference>
<feature type="domain" description="Peptidase S26" evidence="4">
    <location>
        <begin position="16"/>
        <end position="208"/>
    </location>
</feature>
<evidence type="ECO:0000256" key="1">
    <source>
        <dbReference type="ARBA" id="ARBA00009370"/>
    </source>
</evidence>
<dbReference type="PANTHER" id="PTHR43390">
    <property type="entry name" value="SIGNAL PEPTIDASE I"/>
    <property type="match status" value="1"/>
</dbReference>
<dbReference type="RefSeq" id="WP_380077270.1">
    <property type="nucleotide sequence ID" value="NZ_JBHSGO010000026.1"/>
</dbReference>
<dbReference type="InterPro" id="IPR019533">
    <property type="entry name" value="Peptidase_S26"/>
</dbReference>
<keyword evidence="3 5" id="KW-0378">Hydrolase</keyword>
<dbReference type="Gene3D" id="2.10.109.10">
    <property type="entry name" value="Umud Fragment, subunit A"/>
    <property type="match status" value="1"/>
</dbReference>
<evidence type="ECO:0000259" key="4">
    <source>
        <dbReference type="Pfam" id="PF10502"/>
    </source>
</evidence>
<dbReference type="CDD" id="cd06462">
    <property type="entry name" value="Peptidase_S24_S26"/>
    <property type="match status" value="1"/>
</dbReference>
<keyword evidence="6" id="KW-1185">Reference proteome</keyword>